<feature type="compositionally biased region" description="Polar residues" evidence="2">
    <location>
        <begin position="466"/>
        <end position="478"/>
    </location>
</feature>
<feature type="compositionally biased region" description="Polar residues" evidence="2">
    <location>
        <begin position="941"/>
        <end position="966"/>
    </location>
</feature>
<evidence type="ECO:0000256" key="2">
    <source>
        <dbReference type="SAM" id="MobiDB-lite"/>
    </source>
</evidence>
<dbReference type="SUPFAM" id="SSF54236">
    <property type="entry name" value="Ubiquitin-like"/>
    <property type="match status" value="2"/>
</dbReference>
<dbReference type="FunFam" id="2.30.42.10:FF:000032">
    <property type="entry name" value="Afadin isoform A"/>
    <property type="match status" value="1"/>
</dbReference>
<keyword evidence="7" id="KW-1185">Reference proteome</keyword>
<dbReference type="FunFam" id="3.10.20.90:FF:000025">
    <property type="entry name" value="Afadin, adherens junction formation factor"/>
    <property type="match status" value="1"/>
</dbReference>
<feature type="region of interest" description="Disordered" evidence="2">
    <location>
        <begin position="1652"/>
        <end position="1720"/>
    </location>
</feature>
<evidence type="ECO:0000313" key="7">
    <source>
        <dbReference type="Proteomes" id="UP001187531"/>
    </source>
</evidence>
<dbReference type="SMART" id="SM00314">
    <property type="entry name" value="RA"/>
    <property type="match status" value="2"/>
</dbReference>
<feature type="domain" description="PDZ" evidence="3">
    <location>
        <begin position="976"/>
        <end position="1061"/>
    </location>
</feature>
<feature type="region of interest" description="Disordered" evidence="2">
    <location>
        <begin position="1106"/>
        <end position="1150"/>
    </location>
</feature>
<dbReference type="InterPro" id="IPR029071">
    <property type="entry name" value="Ubiquitin-like_domsf"/>
</dbReference>
<feature type="region of interest" description="Disordered" evidence="2">
    <location>
        <begin position="1223"/>
        <end position="1270"/>
    </location>
</feature>
<dbReference type="Gene3D" id="2.30.42.10">
    <property type="match status" value="1"/>
</dbReference>
<feature type="region of interest" description="Disordered" evidence="2">
    <location>
        <begin position="1288"/>
        <end position="1314"/>
    </location>
</feature>
<evidence type="ECO:0000259" key="5">
    <source>
        <dbReference type="PROSITE" id="PS51126"/>
    </source>
</evidence>
<dbReference type="InterPro" id="IPR036034">
    <property type="entry name" value="PDZ_sf"/>
</dbReference>
<reference evidence="6" key="1">
    <citation type="submission" date="2023-07" db="EMBL/GenBank/DDBJ databases">
        <title>Chromosome-level genome assembly of Artemia franciscana.</title>
        <authorList>
            <person name="Jo E."/>
        </authorList>
    </citation>
    <scope>NUCLEOTIDE SEQUENCE</scope>
    <source>
        <tissue evidence="6">Whole body</tissue>
    </source>
</reference>
<dbReference type="Gene3D" id="3.10.20.90">
    <property type="entry name" value="Phosphatidylinositol 3-kinase Catalytic Subunit, Chain A, domain 1"/>
    <property type="match status" value="2"/>
</dbReference>
<dbReference type="GO" id="GO:0050839">
    <property type="term" value="F:cell adhesion molecule binding"/>
    <property type="evidence" value="ECO:0007669"/>
    <property type="project" value="TreeGrafter"/>
</dbReference>
<dbReference type="InterPro" id="IPR000159">
    <property type="entry name" value="RA_dom"/>
</dbReference>
<feature type="compositionally biased region" description="Basic and acidic residues" evidence="2">
    <location>
        <begin position="1688"/>
        <end position="1702"/>
    </location>
</feature>
<dbReference type="CDD" id="cd06789">
    <property type="entry name" value="PDZ_AFDN-like"/>
    <property type="match status" value="1"/>
</dbReference>
<dbReference type="InterPro" id="IPR001478">
    <property type="entry name" value="PDZ"/>
</dbReference>
<feature type="compositionally biased region" description="Acidic residues" evidence="2">
    <location>
        <begin position="1657"/>
        <end position="1667"/>
    </location>
</feature>
<dbReference type="CDD" id="cd15471">
    <property type="entry name" value="Myo5p-like_CBD_afadin"/>
    <property type="match status" value="1"/>
</dbReference>
<name>A0AA88I5Q3_ARTSF</name>
<evidence type="ECO:0000313" key="6">
    <source>
        <dbReference type="EMBL" id="KAK2715852.1"/>
    </source>
</evidence>
<feature type="region of interest" description="Disordered" evidence="2">
    <location>
        <begin position="1926"/>
        <end position="1956"/>
    </location>
</feature>
<dbReference type="PROSITE" id="PS51126">
    <property type="entry name" value="DILUTE"/>
    <property type="match status" value="1"/>
</dbReference>
<dbReference type="InterPro" id="IPR002710">
    <property type="entry name" value="Dilute_dom"/>
</dbReference>
<feature type="compositionally biased region" description="Pro residues" evidence="2">
    <location>
        <begin position="1787"/>
        <end position="1798"/>
    </location>
</feature>
<dbReference type="InterPro" id="IPR037977">
    <property type="entry name" value="CBD_Afadin"/>
</dbReference>
<dbReference type="PANTHER" id="PTHR10398">
    <property type="entry name" value="AFADIN"/>
    <property type="match status" value="1"/>
</dbReference>
<dbReference type="Pfam" id="PF00595">
    <property type="entry name" value="PDZ"/>
    <property type="match status" value="1"/>
</dbReference>
<dbReference type="Gene3D" id="2.60.200.20">
    <property type="match status" value="1"/>
</dbReference>
<dbReference type="InterPro" id="IPR008984">
    <property type="entry name" value="SMAD_FHA_dom_sf"/>
</dbReference>
<feature type="region of interest" description="Disordered" evidence="2">
    <location>
        <begin position="941"/>
        <end position="968"/>
    </location>
</feature>
<dbReference type="GO" id="GO:0007155">
    <property type="term" value="P:cell adhesion"/>
    <property type="evidence" value="ECO:0007669"/>
    <property type="project" value="UniProtKB-KW"/>
</dbReference>
<feature type="compositionally biased region" description="Basic and acidic residues" evidence="2">
    <location>
        <begin position="1710"/>
        <end position="1720"/>
    </location>
</feature>
<evidence type="ECO:0000259" key="4">
    <source>
        <dbReference type="PROSITE" id="PS50200"/>
    </source>
</evidence>
<evidence type="ECO:0000259" key="3">
    <source>
        <dbReference type="PROSITE" id="PS50106"/>
    </source>
</evidence>
<feature type="compositionally biased region" description="Pro residues" evidence="2">
    <location>
        <begin position="1505"/>
        <end position="1516"/>
    </location>
</feature>
<feature type="region of interest" description="Disordered" evidence="2">
    <location>
        <begin position="1777"/>
        <end position="1805"/>
    </location>
</feature>
<feature type="compositionally biased region" description="Polar residues" evidence="2">
    <location>
        <begin position="1577"/>
        <end position="1589"/>
    </location>
</feature>
<sequence length="1956" mass="220806">MESDEVKKMRDLEALRHIIAQWNSNRLDLFSLSEPNEDLEFHGVMRFYFQDSGQKIATKCIRVSSTASTTDVIETLIEKFRPDMKMLYVPEYALYEIHPNGEERRLGPDEKPLLVQLNWHKDDREGRFLLRKVDEKSTLSPALPEDSSFKRKLSKREKKAAKKQEKLRKLKEGENDENETSVAEKLYTELPETSFTRSISNPEAVMRRRRQQKLEKKLQQYRSKDGGPDSGGTLKIYGESLSKDVPYKTLLLSVRDNAAFVVKEMLEKYGIFKEDPSNYCLVKVISGPHDNNNSGSWNQEVVLEDDECPLSILMHHMQSTGTITFHIKRKTVDLSRRRKKKQLSGSLSGRLEETADRLPFLLELNPDGSEMRNNQPKKYRLQMDVTEVGSERCLGGDSLQLYGPAVLPRHCVIAHTEGIVTVTPCSRDAETHVNGQRIFETTILQHGSLLRFGRVHTYRYMEPVQETSSRYGSESTLNERPVSSGAGNFETTFDVDGHVETVSTSSLNRQEDNRSQMSGGSAGQRVPSGMESYPKPPGQDPILPAVLELREETEDAFLYALITDLDVNVTQFKLASTYALYLVARYRASTHFRPDLTPIERAQKLTHTLSRVGAMIQAVIQERYSDIHSQAFWMANASELLHFLKTDRHISAFSLDAQDLLAEAVEASFRNLISYIQSELTSAMPAMLVDREEGPDDEAPTNQLLSVLSSCMGLLRRCRVNAALTIQLFSHLFHFINMWLFNRLVGADIRGTPANAPLCSRHWGQLLLRRLKRLSLWAERQGLELAAECHMARISHAAHLLQAPKNTPEDLATVCADCFRLNSLQLRALLRRYQPAPNEPRIPTDIIETVAKVAESTVDEVARADGRAIRLDEDPHLPVQFLLPDDGYSCDVVRGVPSGLVDCLGPLQQGGLCRLTPQPTAIGIWTIYLGEPQQQVAAQPMLNQQTAARSPSVQSVQSGGTDSQKQVPAGQLETISIQLRKVNESMGLSIVAARGQGQDRLGIYIKSVVKGGSADVDGRLQAGDQLLSVDGQSLCGITQDRAAEIMMRTGAVVSLEVAKQGAVYHGLATLLSQPSPTATMASLRKNRPRSEEVLNDSLRYDERLVDWDKPPRQPGNLNAPLGRLSPDQSGAPKLLPRFKPSLKPPLPPKANKKVMFLQPYSKLSSIGQTVPRHGLNHHLTKKPSFSLSDLRNVGKSICSKPFYPSQKIGRLFVDNTFVHGPRRMSERDLSSKASRTYPEPPHIPRGIQNSKSVPALNSDIPPGPPRQPLAEQNRNQQLYVNDQRMASTLQTGPSPVLPHPARQFPQPPQMRSRSVQNLTEPGSHIHQSKQVSYRERMPSTSVLNTTQEEEEREYQNVNFQNKLKTVLPPHQSIPPPEVRGYAQGHRQQPVDQYTHRLQPPQQIQQRPHAALPANYPYSAQAGVLPARGPPAQHASYPQELLRTSHVGPSKAIPNQPFHGNGVSSQGTSVPNQGHIDHAQNQPSYQHHMHVPHNQPYQQSMLQSPQQPPHAQPPPLVPKHAVAQQPQYSNFPGNYSVHRNEYPQQQELLQMNQAQKRYQQREEITRQFDETVVKEIRQATQRTTSGSNPWRDTKEDMEERDRLRQKLTVRHWRDQKVSELELLGPEGRNSKQEEQLKALILEREFQKRVEEMAMAEQREDESEEEEEVPPLPPVEPPQEDNSGGLLRLVQEDLERAKQWRQERQQNNASEGKQKKLDEYQRRQKELEAAQLAEERILKEAQRRREEEIRMQQQLQQQALQHSQIYGSQRGQHLVPHSAVNGIDHHRPPPPPSSLPPSSPTVPRSDNQMTADEKLMNANYPTRSALAGSRNETSKKNVSFNENSILYDTNANQAKINEEEIAFISEAENIVNPLMISTGSTPGVIGTQEVYRDPRQRRLAEKELERQSKQPLPDKLSFKDKMKLFALETGENTTPKDKVKISKAQREIESERQGESVA</sequence>
<dbReference type="CDD" id="cd01781">
    <property type="entry name" value="RA2_Afadin"/>
    <property type="match status" value="1"/>
</dbReference>
<dbReference type="SMART" id="SM00228">
    <property type="entry name" value="PDZ"/>
    <property type="match status" value="1"/>
</dbReference>
<feature type="compositionally biased region" description="Basic residues" evidence="2">
    <location>
        <begin position="150"/>
        <end position="169"/>
    </location>
</feature>
<feature type="region of interest" description="Disordered" evidence="2">
    <location>
        <begin position="140"/>
        <end position="185"/>
    </location>
</feature>
<feature type="domain" description="Ras-associating" evidence="4">
    <location>
        <begin position="230"/>
        <end position="332"/>
    </location>
</feature>
<feature type="compositionally biased region" description="Polar residues" evidence="2">
    <location>
        <begin position="1461"/>
        <end position="1471"/>
    </location>
</feature>
<feature type="domain" description="Ras-associating" evidence="4">
    <location>
        <begin position="41"/>
        <end position="135"/>
    </location>
</feature>
<dbReference type="PANTHER" id="PTHR10398:SF2">
    <property type="entry name" value="AFADIN"/>
    <property type="match status" value="1"/>
</dbReference>
<dbReference type="CDD" id="cd01782">
    <property type="entry name" value="RA1_Afadin"/>
    <property type="match status" value="1"/>
</dbReference>
<feature type="region of interest" description="Disordered" evidence="2">
    <location>
        <begin position="1446"/>
        <end position="1517"/>
    </location>
</feature>
<feature type="compositionally biased region" description="Low complexity" evidence="2">
    <location>
        <begin position="1132"/>
        <end position="1141"/>
    </location>
</feature>
<proteinExistence type="predicted"/>
<dbReference type="Pfam" id="PF00498">
    <property type="entry name" value="FHA"/>
    <property type="match status" value="1"/>
</dbReference>
<dbReference type="SUPFAM" id="SSF50156">
    <property type="entry name" value="PDZ domain-like"/>
    <property type="match status" value="1"/>
</dbReference>
<dbReference type="PROSITE" id="PS50106">
    <property type="entry name" value="PDZ"/>
    <property type="match status" value="1"/>
</dbReference>
<dbReference type="Pfam" id="PF01843">
    <property type="entry name" value="DIL"/>
    <property type="match status" value="1"/>
</dbReference>
<accession>A0AA88I5Q3</accession>
<dbReference type="EMBL" id="JAVRJZ010000012">
    <property type="protein sequence ID" value="KAK2715852.1"/>
    <property type="molecule type" value="Genomic_DNA"/>
</dbReference>
<protein>
    <recommendedName>
        <fullName evidence="8">Afadin</fullName>
    </recommendedName>
</protein>
<feature type="domain" description="Dilute" evidence="5">
    <location>
        <begin position="610"/>
        <end position="856"/>
    </location>
</feature>
<dbReference type="InterPro" id="IPR000253">
    <property type="entry name" value="FHA_dom"/>
</dbReference>
<dbReference type="SUPFAM" id="SSF49879">
    <property type="entry name" value="SMAD/FHA domain"/>
    <property type="match status" value="1"/>
</dbReference>
<dbReference type="GO" id="GO:0032880">
    <property type="term" value="P:regulation of protein localization"/>
    <property type="evidence" value="ECO:0007669"/>
    <property type="project" value="TreeGrafter"/>
</dbReference>
<dbReference type="GO" id="GO:0005912">
    <property type="term" value="C:adherens junction"/>
    <property type="evidence" value="ECO:0007669"/>
    <property type="project" value="TreeGrafter"/>
</dbReference>
<dbReference type="InterPro" id="IPR028842">
    <property type="entry name" value="Afadin"/>
</dbReference>
<dbReference type="PROSITE" id="PS50200">
    <property type="entry name" value="RA"/>
    <property type="match status" value="2"/>
</dbReference>
<comment type="caution">
    <text evidence="6">The sequence shown here is derived from an EMBL/GenBank/DDBJ whole genome shotgun (WGS) entry which is preliminary data.</text>
</comment>
<feature type="compositionally biased region" description="Basic and acidic residues" evidence="2">
    <location>
        <begin position="1932"/>
        <end position="1956"/>
    </location>
</feature>
<keyword evidence="1" id="KW-0130">Cell adhesion</keyword>
<feature type="compositionally biased region" description="Low complexity" evidence="2">
    <location>
        <begin position="1494"/>
        <end position="1504"/>
    </location>
</feature>
<feature type="region of interest" description="Disordered" evidence="2">
    <location>
        <begin position="1577"/>
        <end position="1598"/>
    </location>
</feature>
<feature type="region of interest" description="Disordered" evidence="2">
    <location>
        <begin position="466"/>
        <end position="539"/>
    </location>
</feature>
<gene>
    <name evidence="6" type="ORF">QYM36_010423</name>
</gene>
<evidence type="ECO:0008006" key="8">
    <source>
        <dbReference type="Google" id="ProtNLM"/>
    </source>
</evidence>
<dbReference type="GO" id="GO:0007165">
    <property type="term" value="P:signal transduction"/>
    <property type="evidence" value="ECO:0007669"/>
    <property type="project" value="InterPro"/>
</dbReference>
<dbReference type="Proteomes" id="UP001187531">
    <property type="component" value="Unassembled WGS sequence"/>
</dbReference>
<evidence type="ECO:0000256" key="1">
    <source>
        <dbReference type="ARBA" id="ARBA00022889"/>
    </source>
</evidence>
<organism evidence="6 7">
    <name type="scientific">Artemia franciscana</name>
    <name type="common">Brine shrimp</name>
    <name type="synonym">Artemia sanfranciscana</name>
    <dbReference type="NCBI Taxonomy" id="6661"/>
    <lineage>
        <taxon>Eukaryota</taxon>
        <taxon>Metazoa</taxon>
        <taxon>Ecdysozoa</taxon>
        <taxon>Arthropoda</taxon>
        <taxon>Crustacea</taxon>
        <taxon>Branchiopoda</taxon>
        <taxon>Anostraca</taxon>
        <taxon>Artemiidae</taxon>
        <taxon>Artemia</taxon>
    </lineage>
</organism>
<dbReference type="CDD" id="cd22711">
    <property type="entry name" value="FHA_AFDN"/>
    <property type="match status" value="1"/>
</dbReference>
<dbReference type="SMART" id="SM01132">
    <property type="entry name" value="DIL"/>
    <property type="match status" value="1"/>
</dbReference>
<dbReference type="Pfam" id="PF00788">
    <property type="entry name" value="RA"/>
    <property type="match status" value="2"/>
</dbReference>